<accession>A0A1G2CW29</accession>
<dbReference type="Gene3D" id="3.40.50.300">
    <property type="entry name" value="P-loop containing nucleotide triphosphate hydrolases"/>
    <property type="match status" value="1"/>
</dbReference>
<keyword evidence="1" id="KW-0813">Transport</keyword>
<keyword evidence="3 5" id="KW-0067">ATP-binding</keyword>
<evidence type="ECO:0000313" key="5">
    <source>
        <dbReference type="EMBL" id="OGZ04698.1"/>
    </source>
</evidence>
<comment type="caution">
    <text evidence="5">The sequence shown here is derived from an EMBL/GenBank/DDBJ whole genome shotgun (WGS) entry which is preliminary data.</text>
</comment>
<dbReference type="InterPro" id="IPR003593">
    <property type="entry name" value="AAA+_ATPase"/>
</dbReference>
<dbReference type="FunFam" id="3.40.50.300:FF:000032">
    <property type="entry name" value="Export ABC transporter ATP-binding protein"/>
    <property type="match status" value="1"/>
</dbReference>
<dbReference type="PROSITE" id="PS00211">
    <property type="entry name" value="ABC_TRANSPORTER_1"/>
    <property type="match status" value="1"/>
</dbReference>
<gene>
    <name evidence="5" type="ORF">A2845_05395</name>
</gene>
<dbReference type="GO" id="GO:0098796">
    <property type="term" value="C:membrane protein complex"/>
    <property type="evidence" value="ECO:0007669"/>
    <property type="project" value="UniProtKB-ARBA"/>
</dbReference>
<dbReference type="SMART" id="SM00382">
    <property type="entry name" value="AAA"/>
    <property type="match status" value="1"/>
</dbReference>
<keyword evidence="2" id="KW-0547">Nucleotide-binding</keyword>
<dbReference type="PANTHER" id="PTHR24220:SF86">
    <property type="entry name" value="ABC TRANSPORTER ABCH.1"/>
    <property type="match status" value="1"/>
</dbReference>
<evidence type="ECO:0000313" key="6">
    <source>
        <dbReference type="Proteomes" id="UP000177122"/>
    </source>
</evidence>
<proteinExistence type="predicted"/>
<organism evidence="5 6">
    <name type="scientific">Candidatus Lloydbacteria bacterium RIFCSPHIGHO2_01_FULL_49_22</name>
    <dbReference type="NCBI Taxonomy" id="1798658"/>
    <lineage>
        <taxon>Bacteria</taxon>
        <taxon>Candidatus Lloydiibacteriota</taxon>
    </lineage>
</organism>
<dbReference type="GO" id="GO:0005524">
    <property type="term" value="F:ATP binding"/>
    <property type="evidence" value="ECO:0007669"/>
    <property type="project" value="UniProtKB-KW"/>
</dbReference>
<dbReference type="PROSITE" id="PS50893">
    <property type="entry name" value="ABC_TRANSPORTER_2"/>
    <property type="match status" value="1"/>
</dbReference>
<dbReference type="InterPro" id="IPR017871">
    <property type="entry name" value="ABC_transporter-like_CS"/>
</dbReference>
<dbReference type="Pfam" id="PF00005">
    <property type="entry name" value="ABC_tran"/>
    <property type="match status" value="1"/>
</dbReference>
<dbReference type="GO" id="GO:0016887">
    <property type="term" value="F:ATP hydrolysis activity"/>
    <property type="evidence" value="ECO:0007669"/>
    <property type="project" value="InterPro"/>
</dbReference>
<dbReference type="PANTHER" id="PTHR24220">
    <property type="entry name" value="IMPORT ATP-BINDING PROTEIN"/>
    <property type="match status" value="1"/>
</dbReference>
<dbReference type="InterPro" id="IPR015854">
    <property type="entry name" value="ABC_transpr_LolD-like"/>
</dbReference>
<dbReference type="EMBL" id="MHLI01000022">
    <property type="protein sequence ID" value="OGZ04698.1"/>
    <property type="molecule type" value="Genomic_DNA"/>
</dbReference>
<sequence length="232" mass="25358">MALIETKGIEKVFGGETPTVALRNINFIVDRGEFVSIVGPSGSGKSTLLQILGLLDSPTAGSYFLDGKDTSTLSDEELAKLRNRTLGFVFQSFNLLARTSVLENVKLPLAYSNFPSRSWDKMAMAQIEAVGLLKRVYHEPSQLSGGERQRVAIARALVTNPEIIFADEPTGNLDSASGKVVMDTLTRLHHEGKTVILITHDRNVARRAHRAVLCRDGAIVWEGDVNDIPEIS</sequence>
<reference evidence="5 6" key="1">
    <citation type="journal article" date="2016" name="Nat. Commun.">
        <title>Thousands of microbial genomes shed light on interconnected biogeochemical processes in an aquifer system.</title>
        <authorList>
            <person name="Anantharaman K."/>
            <person name="Brown C.T."/>
            <person name="Hug L.A."/>
            <person name="Sharon I."/>
            <person name="Castelle C.J."/>
            <person name="Probst A.J."/>
            <person name="Thomas B.C."/>
            <person name="Singh A."/>
            <person name="Wilkins M.J."/>
            <person name="Karaoz U."/>
            <person name="Brodie E.L."/>
            <person name="Williams K.H."/>
            <person name="Hubbard S.S."/>
            <person name="Banfield J.F."/>
        </authorList>
    </citation>
    <scope>NUCLEOTIDE SEQUENCE [LARGE SCALE GENOMIC DNA]</scope>
</reference>
<dbReference type="AlphaFoldDB" id="A0A1G2CW29"/>
<feature type="domain" description="ABC transporter" evidence="4">
    <location>
        <begin position="4"/>
        <end position="231"/>
    </location>
</feature>
<dbReference type="GO" id="GO:0005886">
    <property type="term" value="C:plasma membrane"/>
    <property type="evidence" value="ECO:0007669"/>
    <property type="project" value="TreeGrafter"/>
</dbReference>
<dbReference type="GO" id="GO:0022857">
    <property type="term" value="F:transmembrane transporter activity"/>
    <property type="evidence" value="ECO:0007669"/>
    <property type="project" value="TreeGrafter"/>
</dbReference>
<dbReference type="Proteomes" id="UP000177122">
    <property type="component" value="Unassembled WGS sequence"/>
</dbReference>
<protein>
    <submittedName>
        <fullName evidence="5">Macrolide ABC transporter ATP-binding protein</fullName>
    </submittedName>
</protein>
<name>A0A1G2CW29_9BACT</name>
<dbReference type="InterPro" id="IPR003439">
    <property type="entry name" value="ABC_transporter-like_ATP-bd"/>
</dbReference>
<dbReference type="InterPro" id="IPR017911">
    <property type="entry name" value="MacB-like_ATP-bd"/>
</dbReference>
<dbReference type="SUPFAM" id="SSF52540">
    <property type="entry name" value="P-loop containing nucleoside triphosphate hydrolases"/>
    <property type="match status" value="1"/>
</dbReference>
<dbReference type="CDD" id="cd03255">
    <property type="entry name" value="ABC_MJ0796_LolCDE_FtsE"/>
    <property type="match status" value="1"/>
</dbReference>
<evidence type="ECO:0000259" key="4">
    <source>
        <dbReference type="PROSITE" id="PS50893"/>
    </source>
</evidence>
<evidence type="ECO:0000256" key="3">
    <source>
        <dbReference type="ARBA" id="ARBA00022840"/>
    </source>
</evidence>
<evidence type="ECO:0000256" key="2">
    <source>
        <dbReference type="ARBA" id="ARBA00022741"/>
    </source>
</evidence>
<evidence type="ECO:0000256" key="1">
    <source>
        <dbReference type="ARBA" id="ARBA00022448"/>
    </source>
</evidence>
<dbReference type="InterPro" id="IPR027417">
    <property type="entry name" value="P-loop_NTPase"/>
</dbReference>